<proteinExistence type="predicted"/>
<feature type="compositionally biased region" description="Basic and acidic residues" evidence="2">
    <location>
        <begin position="25"/>
        <end position="34"/>
    </location>
</feature>
<keyword evidence="4" id="KW-1185">Reference proteome</keyword>
<feature type="region of interest" description="Disordered" evidence="2">
    <location>
        <begin position="601"/>
        <end position="621"/>
    </location>
</feature>
<comment type="caution">
    <text evidence="3">The sequence shown here is derived from an EMBL/GenBank/DDBJ whole genome shotgun (WGS) entry which is preliminary data.</text>
</comment>
<evidence type="ECO:0000256" key="1">
    <source>
        <dbReference type="SAM" id="Coils"/>
    </source>
</evidence>
<accession>A0AAV9QP66</accession>
<reference evidence="3 4" key="1">
    <citation type="submission" date="2023-06" db="EMBL/GenBank/DDBJ databases">
        <title>Black Yeasts Isolated from many extreme environments.</title>
        <authorList>
            <person name="Coleine C."/>
            <person name="Stajich J.E."/>
            <person name="Selbmann L."/>
        </authorList>
    </citation>
    <scope>NUCLEOTIDE SEQUENCE [LARGE SCALE GENOMIC DNA]</scope>
    <source>
        <strain evidence="3 4">CCFEE 5887</strain>
    </source>
</reference>
<dbReference type="Proteomes" id="UP001345827">
    <property type="component" value="Unassembled WGS sequence"/>
</dbReference>
<keyword evidence="1" id="KW-0175">Coiled coil</keyword>
<feature type="compositionally biased region" description="Basic residues" evidence="2">
    <location>
        <begin position="662"/>
        <end position="673"/>
    </location>
</feature>
<organism evidence="3 4">
    <name type="scientific">Vermiconidia calcicola</name>
    <dbReference type="NCBI Taxonomy" id="1690605"/>
    <lineage>
        <taxon>Eukaryota</taxon>
        <taxon>Fungi</taxon>
        <taxon>Dikarya</taxon>
        <taxon>Ascomycota</taxon>
        <taxon>Pezizomycotina</taxon>
        <taxon>Dothideomycetes</taxon>
        <taxon>Dothideomycetidae</taxon>
        <taxon>Mycosphaerellales</taxon>
        <taxon>Extremaceae</taxon>
        <taxon>Vermiconidia</taxon>
    </lineage>
</organism>
<protein>
    <submittedName>
        <fullName evidence="3">Uncharacterized protein</fullName>
    </submittedName>
</protein>
<feature type="compositionally biased region" description="Basic and acidic residues" evidence="2">
    <location>
        <begin position="1"/>
        <end position="12"/>
    </location>
</feature>
<name>A0AAV9QP66_9PEZI</name>
<evidence type="ECO:0000313" key="4">
    <source>
        <dbReference type="Proteomes" id="UP001345827"/>
    </source>
</evidence>
<sequence>MARKLPVDDLRGSKSAHRPATNAKADGRRAHDENESFQGPLPPRKCAQVSVVVDLENSQNGSSDESGTSDNKKNDPDYAGATLKAHPRTRKRMQPTNTTHAPSRHEAEQAPKSSGEDEDDETELDAASLPQDIPELCHILIIRKRQLDATSSLLSSTCHEVQRLGEINANLERTIKQLNDEIIQSNDTISALNEDIKELADQKLDLLRNDRIPADPDNIVAQELEGIFEDTRLFCKKWSVGDWSDLDNAQHEEIVQHLEDHSGRRIASPRCILAVRKCKIAPSIILHTLINVTLCQDTLQRPFAHLRHEVNGVECQLGDSLKLVCQLAGMRNGPNEPEKSLNKLRADIARAIQRPKPLAGRQGKHPRYELLMQQWTEEHCYRIVETLLHRYGPLFKSVDECGREERSSEILTIVKGAWEFSCKVALQYSSLSINFYEDIKRTTFKLGHRTIVPHRGLKLKRTKGEEGGVDPVELGINRVRVDLVVEPYVCRVGDHDGNNYEKSKSKLLCKGVVWVVPPAHLEETAHDPGDLDKQTSTCPQPQADFTEVLPTMPDLTQKPEDATACAPATPLDGKGQAQIEPHDIQGDDVENMQPAIAPVPAELNHKRAPTPTLSPRQRPAQPTMRELFQGALESIPPEYSVHPQAHQNAHAQDQGSTEQASRKRARNRQPRGKKGTEHAPSEASTADAVDGEPAAKKVKTEPEN</sequence>
<feature type="region of interest" description="Disordered" evidence="2">
    <location>
        <begin position="1"/>
        <end position="129"/>
    </location>
</feature>
<dbReference type="AlphaFoldDB" id="A0AAV9QP66"/>
<evidence type="ECO:0000256" key="2">
    <source>
        <dbReference type="SAM" id="MobiDB-lite"/>
    </source>
</evidence>
<feature type="compositionally biased region" description="Polar residues" evidence="2">
    <location>
        <begin position="645"/>
        <end position="659"/>
    </location>
</feature>
<feature type="compositionally biased region" description="Polar residues" evidence="2">
    <location>
        <begin position="56"/>
        <end position="69"/>
    </location>
</feature>
<evidence type="ECO:0000313" key="3">
    <source>
        <dbReference type="EMBL" id="KAK5545235.1"/>
    </source>
</evidence>
<gene>
    <name evidence="3" type="ORF">LTR25_000242</name>
</gene>
<feature type="coiled-coil region" evidence="1">
    <location>
        <begin position="161"/>
        <end position="209"/>
    </location>
</feature>
<dbReference type="EMBL" id="JAXLQG010000001">
    <property type="protein sequence ID" value="KAK5545235.1"/>
    <property type="molecule type" value="Genomic_DNA"/>
</dbReference>
<feature type="region of interest" description="Disordered" evidence="2">
    <location>
        <begin position="642"/>
        <end position="704"/>
    </location>
</feature>
<feature type="compositionally biased region" description="Basic and acidic residues" evidence="2">
    <location>
        <begin position="693"/>
        <end position="704"/>
    </location>
</feature>